<dbReference type="InterPro" id="IPR001621">
    <property type="entry name" value="Ligninase"/>
</dbReference>
<feature type="binding site" evidence="7">
    <location>
        <position position="228"/>
    </location>
    <ligand>
        <name>Ca(2+)</name>
        <dbReference type="ChEBI" id="CHEBI:29108"/>
        <label>2</label>
    </ligand>
</feature>
<evidence type="ECO:0000256" key="5">
    <source>
        <dbReference type="ARBA" id="ARBA00023180"/>
    </source>
</evidence>
<dbReference type="PROSITE" id="PS50873">
    <property type="entry name" value="PEROXIDASE_4"/>
    <property type="match status" value="1"/>
</dbReference>
<comment type="cofactor">
    <cofactor evidence="7">
        <name>heme b</name>
        <dbReference type="ChEBI" id="CHEBI:60344"/>
    </cofactor>
    <text evidence="7">Binds 1 heme b (iron(II)-protoporphyrin IX) group per subunit.</text>
</comment>
<dbReference type="SUPFAM" id="SSF48113">
    <property type="entry name" value="Heme-dependent peroxidases"/>
    <property type="match status" value="1"/>
</dbReference>
<keyword evidence="7 10" id="KW-0106">Calcium</keyword>
<gene>
    <name evidence="13" type="ORF">B0A48_05248</name>
</gene>
<evidence type="ECO:0000256" key="9">
    <source>
        <dbReference type="PIRSR" id="PIRSR601621-4"/>
    </source>
</evidence>
<dbReference type="OrthoDB" id="2113341at2759"/>
<evidence type="ECO:0000256" key="10">
    <source>
        <dbReference type="RuleBase" id="RU363051"/>
    </source>
</evidence>
<evidence type="ECO:0000256" key="7">
    <source>
        <dbReference type="PIRSR" id="PIRSR601621-2"/>
    </source>
</evidence>
<feature type="binding site" description="axial binding residue" evidence="7">
    <location>
        <position position="206"/>
    </location>
    <ligand>
        <name>heme b</name>
        <dbReference type="ChEBI" id="CHEBI:60344"/>
    </ligand>
    <ligandPart>
        <name>Fe</name>
        <dbReference type="ChEBI" id="CHEBI:18248"/>
    </ligandPart>
</feature>
<keyword evidence="7" id="KW-0408">Iron</keyword>
<evidence type="ECO:0000313" key="13">
    <source>
        <dbReference type="EMBL" id="OQO10993.1"/>
    </source>
</evidence>
<feature type="binding site" evidence="7">
    <location>
        <position position="73"/>
    </location>
    <ligand>
        <name>Ca(2+)</name>
        <dbReference type="ChEBI" id="CHEBI:29108"/>
        <label>1</label>
    </ligand>
</feature>
<accession>A0A1V8THX9</accession>
<dbReference type="GO" id="GO:0020037">
    <property type="term" value="F:heme binding"/>
    <property type="evidence" value="ECO:0007669"/>
    <property type="project" value="UniProtKB-UniRule"/>
</dbReference>
<feature type="binding site" evidence="7">
    <location>
        <position position="233"/>
    </location>
    <ligand>
        <name>Ca(2+)</name>
        <dbReference type="ChEBI" id="CHEBI:29108"/>
        <label>2</label>
    </ligand>
</feature>
<evidence type="ECO:0000313" key="14">
    <source>
        <dbReference type="Proteomes" id="UP000192596"/>
    </source>
</evidence>
<evidence type="ECO:0000256" key="3">
    <source>
        <dbReference type="ARBA" id="ARBA00022617"/>
    </source>
</evidence>
<protein>
    <recommendedName>
        <fullName evidence="10">Peroxidase</fullName>
        <ecNumber evidence="10">1.11.1.-</ecNumber>
    </recommendedName>
</protein>
<comment type="similarity">
    <text evidence="1 10">Belongs to the peroxidase family. Ligninase subfamily.</text>
</comment>
<name>A0A1V8THX9_9PEZI</name>
<sequence length="317" mass="32923">MTSSPIPTTTPTSTSTSTSTTSSSTTTSPTTSSTTCPSFWTSILNDLAPLTRDPNTLLCTDFARAAIRYAFHDAATYSSKLPTYAPASGGADGSLLLSSSEITRPDNAGLGDYHNQLTQKYNQYLGLGYAVGAADLIQVAGALAVLACPGGRIGRVLVGRTDTTQASPDGLLPQAFGTGSDHDTIFALFADKGFSARDLAALLGAHSTSKANFQTANGLPKGIPQDTTPGAWDVQYYNQTYNPPTDGSIGRFDSDINLSNKSTTVGKQFSTFVGAQAAWGASFSSAFQTLSTLGIPTAKRRSLIDCTSAVVAVMPPS</sequence>
<evidence type="ECO:0000259" key="12">
    <source>
        <dbReference type="PROSITE" id="PS50873"/>
    </source>
</evidence>
<evidence type="ECO:0000256" key="4">
    <source>
        <dbReference type="ARBA" id="ARBA00023002"/>
    </source>
</evidence>
<keyword evidence="4 10" id="KW-0560">Oxidoreductase</keyword>
<dbReference type="InterPro" id="IPR044831">
    <property type="entry name" value="Ccp1-like"/>
</dbReference>
<dbReference type="AlphaFoldDB" id="A0A1V8THX9"/>
<feature type="region of interest" description="Disordered" evidence="11">
    <location>
        <begin position="1"/>
        <end position="35"/>
    </location>
</feature>
<dbReference type="PRINTS" id="PR00458">
    <property type="entry name" value="PEROXIDASE"/>
</dbReference>
<keyword evidence="2 10" id="KW-0575">Peroxidase</keyword>
<proteinExistence type="inferred from homology"/>
<dbReference type="Pfam" id="PF00141">
    <property type="entry name" value="peroxidase"/>
    <property type="match status" value="1"/>
</dbReference>
<comment type="caution">
    <text evidence="13">The sequence shown here is derived from an EMBL/GenBank/DDBJ whole genome shotgun (WGS) entry which is preliminary data.</text>
</comment>
<dbReference type="PANTHER" id="PTHR31356">
    <property type="entry name" value="THYLAKOID LUMENAL 29 KDA PROTEIN, CHLOROPLASTIC-RELATED"/>
    <property type="match status" value="1"/>
</dbReference>
<dbReference type="EMBL" id="NAJO01000007">
    <property type="protein sequence ID" value="OQO10993.1"/>
    <property type="molecule type" value="Genomic_DNA"/>
</dbReference>
<feature type="active site" description="Proton acceptor" evidence="6">
    <location>
        <position position="72"/>
    </location>
</feature>
<feature type="binding site" evidence="7">
    <location>
        <position position="207"/>
    </location>
    <ligand>
        <name>Ca(2+)</name>
        <dbReference type="ChEBI" id="CHEBI:29108"/>
        <label>2</label>
    </ligand>
</feature>
<dbReference type="Gene3D" id="1.10.520.10">
    <property type="match status" value="1"/>
</dbReference>
<keyword evidence="3 7" id="KW-0349">Heme</keyword>
<dbReference type="GO" id="GO:0042744">
    <property type="term" value="P:hydrogen peroxide catabolic process"/>
    <property type="evidence" value="ECO:0007669"/>
    <property type="project" value="TreeGrafter"/>
</dbReference>
<feature type="binding site" evidence="7">
    <location>
        <position position="92"/>
    </location>
    <ligand>
        <name>Ca(2+)</name>
        <dbReference type="ChEBI" id="CHEBI:29108"/>
        <label>1</label>
    </ligand>
</feature>
<keyword evidence="9" id="KW-1015">Disulfide bond</keyword>
<dbReference type="PRINTS" id="PR00462">
    <property type="entry name" value="LIGNINASE"/>
</dbReference>
<dbReference type="Proteomes" id="UP000192596">
    <property type="component" value="Unassembled WGS sequence"/>
</dbReference>
<evidence type="ECO:0000256" key="11">
    <source>
        <dbReference type="SAM" id="MobiDB-lite"/>
    </source>
</evidence>
<feature type="site" description="Transition state stabilizer" evidence="8">
    <location>
        <position position="68"/>
    </location>
</feature>
<evidence type="ECO:0000256" key="8">
    <source>
        <dbReference type="PIRSR" id="PIRSR601621-3"/>
    </source>
</evidence>
<dbReference type="GO" id="GO:0034599">
    <property type="term" value="P:cellular response to oxidative stress"/>
    <property type="evidence" value="ECO:0007669"/>
    <property type="project" value="InterPro"/>
</dbReference>
<dbReference type="PANTHER" id="PTHR31356:SF66">
    <property type="entry name" value="CATALASE-PEROXIDASE"/>
    <property type="match status" value="1"/>
</dbReference>
<dbReference type="InterPro" id="IPR010255">
    <property type="entry name" value="Haem_peroxidase_sf"/>
</dbReference>
<feature type="domain" description="Plant heme peroxidase family profile" evidence="12">
    <location>
        <begin position="90"/>
        <end position="312"/>
    </location>
</feature>
<dbReference type="InParanoid" id="A0A1V8THX9"/>
<evidence type="ECO:0000256" key="2">
    <source>
        <dbReference type="ARBA" id="ARBA00022559"/>
    </source>
</evidence>
<comment type="cofactor">
    <cofactor evidence="7 10">
        <name>Ca(2+)</name>
        <dbReference type="ChEBI" id="CHEBI:29108"/>
    </cofactor>
    <text evidence="7 10">Binds 2 calcium ions per subunit.</text>
</comment>
<feature type="disulfide bond" evidence="9">
    <location>
        <begin position="36"/>
        <end position="306"/>
    </location>
</feature>
<organism evidence="13 14">
    <name type="scientific">Cryoendolithus antarcticus</name>
    <dbReference type="NCBI Taxonomy" id="1507870"/>
    <lineage>
        <taxon>Eukaryota</taxon>
        <taxon>Fungi</taxon>
        <taxon>Dikarya</taxon>
        <taxon>Ascomycota</taxon>
        <taxon>Pezizomycotina</taxon>
        <taxon>Dothideomycetes</taxon>
        <taxon>Dothideomycetidae</taxon>
        <taxon>Cladosporiales</taxon>
        <taxon>Cladosporiaceae</taxon>
        <taxon>Cryoendolithus</taxon>
    </lineage>
</organism>
<dbReference type="InterPro" id="IPR002016">
    <property type="entry name" value="Haem_peroxidase"/>
</dbReference>
<dbReference type="STRING" id="1507870.A0A1V8THX9"/>
<feature type="binding site" evidence="7">
    <location>
        <position position="226"/>
    </location>
    <ligand>
        <name>Ca(2+)</name>
        <dbReference type="ChEBI" id="CHEBI:29108"/>
        <label>2</label>
    </ligand>
</feature>
<dbReference type="Gene3D" id="1.10.420.10">
    <property type="entry name" value="Peroxidase, domain 2"/>
    <property type="match status" value="1"/>
</dbReference>
<dbReference type="GO" id="GO:0046872">
    <property type="term" value="F:metal ion binding"/>
    <property type="evidence" value="ECO:0007669"/>
    <property type="project" value="UniProtKB-UniRule"/>
</dbReference>
<dbReference type="GO" id="GO:0004601">
    <property type="term" value="F:peroxidase activity"/>
    <property type="evidence" value="ECO:0007669"/>
    <property type="project" value="UniProtKB-KW"/>
</dbReference>
<feature type="binding site" evidence="7">
    <location>
        <position position="94"/>
    </location>
    <ligand>
        <name>Ca(2+)</name>
        <dbReference type="ChEBI" id="CHEBI:29108"/>
        <label>1</label>
    </ligand>
</feature>
<evidence type="ECO:0000256" key="6">
    <source>
        <dbReference type="PIRSR" id="PIRSR601621-1"/>
    </source>
</evidence>
<reference evidence="14" key="1">
    <citation type="submission" date="2017-03" db="EMBL/GenBank/DDBJ databases">
        <title>Genomes of endolithic fungi from Antarctica.</title>
        <authorList>
            <person name="Coleine C."/>
            <person name="Masonjones S."/>
            <person name="Stajich J.E."/>
        </authorList>
    </citation>
    <scope>NUCLEOTIDE SEQUENCE [LARGE SCALE GENOMIC DNA]</scope>
    <source>
        <strain evidence="14">CCFEE 5527</strain>
    </source>
</reference>
<dbReference type="GO" id="GO:0000302">
    <property type="term" value="P:response to reactive oxygen species"/>
    <property type="evidence" value="ECO:0007669"/>
    <property type="project" value="TreeGrafter"/>
</dbReference>
<keyword evidence="7 10" id="KW-0479">Metal-binding</keyword>
<keyword evidence="5" id="KW-0325">Glycoprotein</keyword>
<evidence type="ECO:0000256" key="1">
    <source>
        <dbReference type="ARBA" id="ARBA00006089"/>
    </source>
</evidence>
<feature type="disulfide bond" evidence="9">
    <location>
        <begin position="59"/>
        <end position="148"/>
    </location>
</feature>
<keyword evidence="14" id="KW-1185">Reference proteome</keyword>
<feature type="binding site" evidence="7">
    <location>
        <position position="90"/>
    </location>
    <ligand>
        <name>Ca(2+)</name>
        <dbReference type="ChEBI" id="CHEBI:29108"/>
        <label>1</label>
    </ligand>
</feature>
<dbReference type="EC" id="1.11.1.-" evidence="10"/>